<feature type="compositionally biased region" description="Polar residues" evidence="2">
    <location>
        <begin position="239"/>
        <end position="253"/>
    </location>
</feature>
<keyword evidence="1" id="KW-0862">Zinc</keyword>
<dbReference type="PROSITE" id="PS50158">
    <property type="entry name" value="ZF_CCHC"/>
    <property type="match status" value="1"/>
</dbReference>
<dbReference type="EMBL" id="CAJPEV010007522">
    <property type="protein sequence ID" value="CAG0904799.1"/>
    <property type="molecule type" value="Genomic_DNA"/>
</dbReference>
<keyword evidence="1" id="KW-0479">Metal-binding</keyword>
<accession>A0A7R9AGX7</accession>
<feature type="compositionally biased region" description="Basic and acidic residues" evidence="2">
    <location>
        <begin position="1"/>
        <end position="21"/>
    </location>
</feature>
<dbReference type="AlphaFoldDB" id="A0A7R9AGX7"/>
<dbReference type="SUPFAM" id="SSF57756">
    <property type="entry name" value="Retrovirus zinc finger-like domains"/>
    <property type="match status" value="1"/>
</dbReference>
<reference evidence="4" key="1">
    <citation type="submission" date="2020-11" db="EMBL/GenBank/DDBJ databases">
        <authorList>
            <person name="Tran Van P."/>
        </authorList>
    </citation>
    <scope>NUCLEOTIDE SEQUENCE</scope>
</reference>
<name>A0A7R9AGX7_9CRUS</name>
<evidence type="ECO:0000256" key="1">
    <source>
        <dbReference type="PROSITE-ProRule" id="PRU00047"/>
    </source>
</evidence>
<proteinExistence type="predicted"/>
<evidence type="ECO:0000313" key="4">
    <source>
        <dbReference type="EMBL" id="CAD7254026.1"/>
    </source>
</evidence>
<dbReference type="Gene3D" id="4.10.60.10">
    <property type="entry name" value="Zinc finger, CCHC-type"/>
    <property type="match status" value="1"/>
</dbReference>
<feature type="region of interest" description="Disordered" evidence="2">
    <location>
        <begin position="1"/>
        <end position="36"/>
    </location>
</feature>
<gene>
    <name evidence="4" type="ORF">DSTB1V02_LOCUS13772</name>
</gene>
<feature type="compositionally biased region" description="Polar residues" evidence="2">
    <location>
        <begin position="142"/>
        <end position="153"/>
    </location>
</feature>
<feature type="domain" description="CCHC-type" evidence="3">
    <location>
        <begin position="223"/>
        <end position="238"/>
    </location>
</feature>
<protein>
    <recommendedName>
        <fullName evidence="3">CCHC-type domain-containing protein</fullName>
    </recommendedName>
</protein>
<dbReference type="InterPro" id="IPR036875">
    <property type="entry name" value="Znf_CCHC_sf"/>
</dbReference>
<dbReference type="GO" id="GO:0003676">
    <property type="term" value="F:nucleic acid binding"/>
    <property type="evidence" value="ECO:0007669"/>
    <property type="project" value="InterPro"/>
</dbReference>
<sequence length="281" mass="31943">MLTHFRAEDAPADPVHEHEEQGEGTGPCRSTGRVPENNPHCPPSWIDVLVVEAPWPWDENAFVVASRVGKHDIVYLILASRFIIGYLSIPMWADPWTALAPNESTAMNGNPTGSKRLIDARTRHPATDHLDLRPTTEEWSGAKSSRNPNENYISLNMKQKKFSRGKKKVNVRNMKYKQWKQRVKQQNTESGTTSASEATAENDPKEPKTKLSALEERMKNSTCFSCSKKGHWASNCPNKGNSDFGQVNDSGKQTDPKGAWNQRVHHLRRHYYYKRHGRWGK</sequence>
<evidence type="ECO:0000256" key="2">
    <source>
        <dbReference type="SAM" id="MobiDB-lite"/>
    </source>
</evidence>
<keyword evidence="1" id="KW-0863">Zinc-finger</keyword>
<feature type="compositionally biased region" description="Low complexity" evidence="2">
    <location>
        <begin position="188"/>
        <end position="201"/>
    </location>
</feature>
<dbReference type="SMART" id="SM00343">
    <property type="entry name" value="ZnF_C2HC"/>
    <property type="match status" value="1"/>
</dbReference>
<dbReference type="Proteomes" id="UP000677054">
    <property type="component" value="Unassembled WGS sequence"/>
</dbReference>
<dbReference type="EMBL" id="LR907039">
    <property type="protein sequence ID" value="CAD7254026.1"/>
    <property type="molecule type" value="Genomic_DNA"/>
</dbReference>
<dbReference type="GO" id="GO:0008270">
    <property type="term" value="F:zinc ion binding"/>
    <property type="evidence" value="ECO:0007669"/>
    <property type="project" value="UniProtKB-KW"/>
</dbReference>
<organism evidence="4">
    <name type="scientific">Darwinula stevensoni</name>
    <dbReference type="NCBI Taxonomy" id="69355"/>
    <lineage>
        <taxon>Eukaryota</taxon>
        <taxon>Metazoa</taxon>
        <taxon>Ecdysozoa</taxon>
        <taxon>Arthropoda</taxon>
        <taxon>Crustacea</taxon>
        <taxon>Oligostraca</taxon>
        <taxon>Ostracoda</taxon>
        <taxon>Podocopa</taxon>
        <taxon>Podocopida</taxon>
        <taxon>Darwinulocopina</taxon>
        <taxon>Darwinuloidea</taxon>
        <taxon>Darwinulidae</taxon>
        <taxon>Darwinula</taxon>
    </lineage>
</organism>
<evidence type="ECO:0000259" key="3">
    <source>
        <dbReference type="PROSITE" id="PS50158"/>
    </source>
</evidence>
<keyword evidence="5" id="KW-1185">Reference proteome</keyword>
<feature type="region of interest" description="Disordered" evidence="2">
    <location>
        <begin position="178"/>
        <end position="210"/>
    </location>
</feature>
<feature type="region of interest" description="Disordered" evidence="2">
    <location>
        <begin position="133"/>
        <end position="153"/>
    </location>
</feature>
<feature type="region of interest" description="Disordered" evidence="2">
    <location>
        <begin position="239"/>
        <end position="259"/>
    </location>
</feature>
<dbReference type="InterPro" id="IPR001878">
    <property type="entry name" value="Znf_CCHC"/>
</dbReference>
<dbReference type="Pfam" id="PF00098">
    <property type="entry name" value="zf-CCHC"/>
    <property type="match status" value="1"/>
</dbReference>
<evidence type="ECO:0000313" key="5">
    <source>
        <dbReference type="Proteomes" id="UP000677054"/>
    </source>
</evidence>